<protein>
    <submittedName>
        <fullName evidence="3">VWA domain-containing protein</fullName>
    </submittedName>
</protein>
<dbReference type="PANTHER" id="PTHR39338:SF6">
    <property type="entry name" value="BLL5662 PROTEIN"/>
    <property type="match status" value="1"/>
</dbReference>
<dbReference type="Proteomes" id="UP000318509">
    <property type="component" value="Unassembled WGS sequence"/>
</dbReference>
<dbReference type="SUPFAM" id="SSF53300">
    <property type="entry name" value="vWA-like"/>
    <property type="match status" value="1"/>
</dbReference>
<dbReference type="PIRSF" id="PIRSF010256">
    <property type="entry name" value="CoxE_vWa"/>
    <property type="match status" value="1"/>
</dbReference>
<dbReference type="PANTHER" id="PTHR39338">
    <property type="entry name" value="BLL5662 PROTEIN-RELATED"/>
    <property type="match status" value="1"/>
</dbReference>
<dbReference type="Gene3D" id="3.40.50.410">
    <property type="entry name" value="von Willebrand factor, type A domain"/>
    <property type="match status" value="1"/>
</dbReference>
<dbReference type="InterPro" id="IPR008912">
    <property type="entry name" value="Uncharacterised_CoxE"/>
</dbReference>
<dbReference type="InterPro" id="IPR002035">
    <property type="entry name" value="VWF_A"/>
</dbReference>
<evidence type="ECO:0000256" key="1">
    <source>
        <dbReference type="SAM" id="MobiDB-lite"/>
    </source>
</evidence>
<feature type="compositionally biased region" description="Basic residues" evidence="1">
    <location>
        <begin position="426"/>
        <end position="435"/>
    </location>
</feature>
<evidence type="ECO:0000259" key="2">
    <source>
        <dbReference type="SMART" id="SM00327"/>
    </source>
</evidence>
<dbReference type="Pfam" id="PF05762">
    <property type="entry name" value="VWA_CoxE"/>
    <property type="match status" value="1"/>
</dbReference>
<organism evidence="3 4">
    <name type="scientific">Candidatus Segetimicrobium genomatis</name>
    <dbReference type="NCBI Taxonomy" id="2569760"/>
    <lineage>
        <taxon>Bacteria</taxon>
        <taxon>Bacillati</taxon>
        <taxon>Candidatus Sysuimicrobiota</taxon>
        <taxon>Candidatus Sysuimicrobiia</taxon>
        <taxon>Candidatus Sysuimicrobiales</taxon>
        <taxon>Candidatus Segetimicrobiaceae</taxon>
        <taxon>Candidatus Segetimicrobium</taxon>
    </lineage>
</organism>
<feature type="compositionally biased region" description="Low complexity" evidence="1">
    <location>
        <begin position="123"/>
        <end position="145"/>
    </location>
</feature>
<evidence type="ECO:0000313" key="4">
    <source>
        <dbReference type="Proteomes" id="UP000318509"/>
    </source>
</evidence>
<dbReference type="CDD" id="cd00198">
    <property type="entry name" value="vWFA"/>
    <property type="match status" value="1"/>
</dbReference>
<feature type="compositionally biased region" description="Low complexity" evidence="1">
    <location>
        <begin position="23"/>
        <end position="48"/>
    </location>
</feature>
<dbReference type="InterPro" id="IPR036465">
    <property type="entry name" value="vWFA_dom_sf"/>
</dbReference>
<name>A0A537K8H4_9BACT</name>
<feature type="region of interest" description="Disordered" evidence="1">
    <location>
        <begin position="1"/>
        <end position="51"/>
    </location>
</feature>
<sequence length="450" mass="48909">MRSGRAAMDGTPTGSPSWPPNSPRAAEPDAPAQAAGPAGAGRPRAVTPRRGDLAGNVTLFGRRLRHRGLLVGPLEISDALRALTAVDLADRELVRFSLRAVFCSHAEDLPVFDEEFARFWQGPAMDGAPASGDDAAEGPAGPAGEAGEERGRDVAVAEWNDRGETDDEQEVPAYSPAEGRTHKDFSAFAADELQAITDLIIIIARLIATRLSRRTRAARRGSLVDLRRTMRRNLRYGGDVLDLVWRRRKIRKASLVLLCDVSGSMDIYSRFLVQFIYALQGALSHVESFLFSTSLTRVTDVLGRRDIREALRDASERVPDWSGGTKIGASLRQFNEAYGRLVDGRTIVVICSDGWDTGDLEVLESAMRTLHARAGRVIWLNPLLGSPGYEPVTQGMSVALPYVDVFASAHNLSGLRALERYLHSPRGRSGRRRNAGRAAAAAARRPGDGP</sequence>
<feature type="domain" description="VWFA" evidence="2">
    <location>
        <begin position="252"/>
        <end position="419"/>
    </location>
</feature>
<feature type="region of interest" description="Disordered" evidence="1">
    <location>
        <begin position="426"/>
        <end position="450"/>
    </location>
</feature>
<dbReference type="EMBL" id="VBAK01000080">
    <property type="protein sequence ID" value="TMI91816.1"/>
    <property type="molecule type" value="Genomic_DNA"/>
</dbReference>
<comment type="caution">
    <text evidence="3">The sequence shown here is derived from an EMBL/GenBank/DDBJ whole genome shotgun (WGS) entry which is preliminary data.</text>
</comment>
<dbReference type="InterPro" id="IPR011195">
    <property type="entry name" value="UCP010256"/>
</dbReference>
<reference evidence="3 4" key="1">
    <citation type="journal article" date="2019" name="Nat. Microbiol.">
        <title>Mediterranean grassland soil C-N compound turnover is dependent on rainfall and depth, and is mediated by genomically divergent microorganisms.</title>
        <authorList>
            <person name="Diamond S."/>
            <person name="Andeer P.F."/>
            <person name="Li Z."/>
            <person name="Crits-Christoph A."/>
            <person name="Burstein D."/>
            <person name="Anantharaman K."/>
            <person name="Lane K.R."/>
            <person name="Thomas B.C."/>
            <person name="Pan C."/>
            <person name="Northen T.R."/>
            <person name="Banfield J.F."/>
        </authorList>
    </citation>
    <scope>NUCLEOTIDE SEQUENCE [LARGE SCALE GENOMIC DNA]</scope>
    <source>
        <strain evidence="3">NP_3</strain>
    </source>
</reference>
<dbReference type="AlphaFoldDB" id="A0A537K8H4"/>
<feature type="region of interest" description="Disordered" evidence="1">
    <location>
        <begin position="123"/>
        <end position="152"/>
    </location>
</feature>
<gene>
    <name evidence="3" type="ORF">E6H00_03390</name>
</gene>
<accession>A0A537K8H4</accession>
<dbReference type="SMART" id="SM00327">
    <property type="entry name" value="VWA"/>
    <property type="match status" value="1"/>
</dbReference>
<evidence type="ECO:0000313" key="3">
    <source>
        <dbReference type="EMBL" id="TMI91816.1"/>
    </source>
</evidence>
<proteinExistence type="predicted"/>